<name>Q0UBE1_PHANO</name>
<dbReference type="KEGG" id="pno:SNOG_10923"/>
<dbReference type="GeneID" id="5978089"/>
<dbReference type="InParanoid" id="Q0UBE1"/>
<dbReference type="Proteomes" id="UP000001055">
    <property type="component" value="Unassembled WGS sequence"/>
</dbReference>
<accession>Q0UBE1</accession>
<proteinExistence type="predicted"/>
<dbReference type="EMBL" id="CH445342">
    <property type="protein sequence ID" value="EAT81422.1"/>
    <property type="molecule type" value="Genomic_DNA"/>
</dbReference>
<dbReference type="AlphaFoldDB" id="Q0UBE1"/>
<reference evidence="2" key="1">
    <citation type="journal article" date="2007" name="Plant Cell">
        <title>Dothideomycete-plant interactions illuminated by genome sequencing and EST analysis of the wheat pathogen Stagonospora nodorum.</title>
        <authorList>
            <person name="Hane J.K."/>
            <person name="Lowe R.G."/>
            <person name="Solomon P.S."/>
            <person name="Tan K.C."/>
            <person name="Schoch C.L."/>
            <person name="Spatafora J.W."/>
            <person name="Crous P.W."/>
            <person name="Kodira C."/>
            <person name="Birren B.W."/>
            <person name="Galagan J.E."/>
            <person name="Torriani S.F."/>
            <person name="McDonald B.A."/>
            <person name="Oliver R.P."/>
        </authorList>
    </citation>
    <scope>NUCLEOTIDE SEQUENCE [LARGE SCALE GENOMIC DNA]</scope>
    <source>
        <strain evidence="2">SN15 / ATCC MYA-4574 / FGSC 10173</strain>
    </source>
</reference>
<evidence type="ECO:0000313" key="2">
    <source>
        <dbReference type="Proteomes" id="UP000001055"/>
    </source>
</evidence>
<organism evidence="1 2">
    <name type="scientific">Phaeosphaeria nodorum (strain SN15 / ATCC MYA-4574 / FGSC 10173)</name>
    <name type="common">Glume blotch fungus</name>
    <name type="synonym">Parastagonospora nodorum</name>
    <dbReference type="NCBI Taxonomy" id="321614"/>
    <lineage>
        <taxon>Eukaryota</taxon>
        <taxon>Fungi</taxon>
        <taxon>Dikarya</taxon>
        <taxon>Ascomycota</taxon>
        <taxon>Pezizomycotina</taxon>
        <taxon>Dothideomycetes</taxon>
        <taxon>Pleosporomycetidae</taxon>
        <taxon>Pleosporales</taxon>
        <taxon>Pleosporineae</taxon>
        <taxon>Phaeosphaeriaceae</taxon>
        <taxon>Parastagonospora</taxon>
    </lineage>
</organism>
<evidence type="ECO:0000313" key="1">
    <source>
        <dbReference type="EMBL" id="EAT81422.1"/>
    </source>
</evidence>
<sequence>MARPTSTQNHGDLECSIKEIDRAYLDDEAPKFDE</sequence>
<protein>
    <submittedName>
        <fullName evidence="1">Uncharacterized protein</fullName>
    </submittedName>
</protein>
<gene>
    <name evidence="1" type="ORF">SNOG_10923</name>
</gene>
<dbReference type="RefSeq" id="XP_001801181.1">
    <property type="nucleotide sequence ID" value="XM_001801129.1"/>
</dbReference>